<dbReference type="InterPro" id="IPR023158">
    <property type="entry name" value="YerB-like_sf"/>
</dbReference>
<dbReference type="InterPro" id="IPR035328">
    <property type="entry name" value="DUF3048_C"/>
</dbReference>
<dbReference type="InterPro" id="IPR021416">
    <property type="entry name" value="DUF3048_N"/>
</dbReference>
<evidence type="ECO:0008006" key="5">
    <source>
        <dbReference type="Google" id="ProtNLM"/>
    </source>
</evidence>
<evidence type="ECO:0000259" key="2">
    <source>
        <dbReference type="Pfam" id="PF17479"/>
    </source>
</evidence>
<protein>
    <recommendedName>
        <fullName evidence="5">Lipoprotein YerB</fullName>
    </recommendedName>
</protein>
<dbReference type="Pfam" id="PF17479">
    <property type="entry name" value="DUF3048_C"/>
    <property type="match status" value="1"/>
</dbReference>
<evidence type="ECO:0000313" key="3">
    <source>
        <dbReference type="EMBL" id="OAB71420.1"/>
    </source>
</evidence>
<dbReference type="AlphaFoldDB" id="A0A167ATU2"/>
<evidence type="ECO:0000259" key="1">
    <source>
        <dbReference type="Pfam" id="PF11258"/>
    </source>
</evidence>
<keyword evidence="4" id="KW-1185">Reference proteome</keyword>
<dbReference type="Gene3D" id="3.50.90.10">
    <property type="entry name" value="YerB-like"/>
    <property type="match status" value="1"/>
</dbReference>
<reference evidence="3 4" key="1">
    <citation type="submission" date="2016-02" db="EMBL/GenBank/DDBJ databases">
        <title>Paenibacillus sp. LPB0068, isolated from Crassostrea gigas.</title>
        <authorList>
            <person name="Shin S.-K."/>
            <person name="Yi H."/>
        </authorList>
    </citation>
    <scope>NUCLEOTIDE SEQUENCE [LARGE SCALE GENOMIC DNA]</scope>
    <source>
        <strain evidence="3 4">LPB0068</strain>
    </source>
</reference>
<evidence type="ECO:0000313" key="4">
    <source>
        <dbReference type="Proteomes" id="UP000077134"/>
    </source>
</evidence>
<dbReference type="SUPFAM" id="SSF159774">
    <property type="entry name" value="YerB-like"/>
    <property type="match status" value="1"/>
</dbReference>
<gene>
    <name evidence="3" type="ORF">PNBC_19160</name>
</gene>
<name>A0A167ATU2_9BACL</name>
<dbReference type="PROSITE" id="PS51257">
    <property type="entry name" value="PROKAR_LIPOPROTEIN"/>
    <property type="match status" value="1"/>
</dbReference>
<comment type="caution">
    <text evidence="3">The sequence shown here is derived from an EMBL/GenBank/DDBJ whole genome shotgun (WGS) entry which is preliminary data.</text>
</comment>
<dbReference type="Proteomes" id="UP000077134">
    <property type="component" value="Unassembled WGS sequence"/>
</dbReference>
<dbReference type="OrthoDB" id="9779102at2"/>
<dbReference type="Pfam" id="PF11258">
    <property type="entry name" value="DUF3048"/>
    <property type="match status" value="1"/>
</dbReference>
<sequence length="358" mass="39643">MKRLRLNGIISISGLIVILILSSCANSNSAEQATPVPLPLVEEEPVEIITLPLYTAPLTGLPIEEPSIARPIAVMINNAPAARPQTGLSKADIIYEVLAEGGITRLIAIYQSQNDAVAVGPIRSIRPYLIEIGDLYNGLLVHAGGSPDAYSILQKQKKDDLDEIGKAGSFFWRDKSRKAPHNLYSDTDKLREGAEQLGYAQEVEIPTYPFRSEYEVVTGENAEKVDITFQLKDYTVSYEYDESTKLYKRFINNKSHIDLMNNVPLETANVIIMGADHRVLDDVGRLSVDLDLGGEALILQHGKLIRGNWIHTQDDVIRFVKDNQEIPLLPGNTYINIVPNEPTFDSHVTVSNPSSLLE</sequence>
<accession>A0A167ATU2</accession>
<dbReference type="STRING" id="1763538.LPB68_16290"/>
<feature type="domain" description="DUF3048" evidence="2">
    <location>
        <begin position="225"/>
        <end position="335"/>
    </location>
</feature>
<dbReference type="RefSeq" id="WP_068661033.1">
    <property type="nucleotide sequence ID" value="NZ_CP017770.1"/>
</dbReference>
<organism evidence="3 4">
    <name type="scientific">Paenibacillus crassostreae</name>
    <dbReference type="NCBI Taxonomy" id="1763538"/>
    <lineage>
        <taxon>Bacteria</taxon>
        <taxon>Bacillati</taxon>
        <taxon>Bacillota</taxon>
        <taxon>Bacilli</taxon>
        <taxon>Bacillales</taxon>
        <taxon>Paenibacillaceae</taxon>
        <taxon>Paenibacillus</taxon>
    </lineage>
</organism>
<proteinExistence type="predicted"/>
<dbReference type="KEGG" id="pcx:LPB68_16290"/>
<feature type="domain" description="DUF3048" evidence="1">
    <location>
        <begin position="58"/>
        <end position="199"/>
    </location>
</feature>
<dbReference type="EMBL" id="LSFN01000039">
    <property type="protein sequence ID" value="OAB71420.1"/>
    <property type="molecule type" value="Genomic_DNA"/>
</dbReference>